<dbReference type="Pfam" id="PF13378">
    <property type="entry name" value="MR_MLE_C"/>
    <property type="match status" value="1"/>
</dbReference>
<dbReference type="InterPro" id="IPR013341">
    <property type="entry name" value="Mandelate_racemase_N_dom"/>
</dbReference>
<accession>A0AAW8EXR0</accession>
<dbReference type="CDD" id="cd03316">
    <property type="entry name" value="MR_like"/>
    <property type="match status" value="1"/>
</dbReference>
<organism evidence="3 4">
    <name type="scientific">Microbacterium natoriense</name>
    <dbReference type="NCBI Taxonomy" id="284570"/>
    <lineage>
        <taxon>Bacteria</taxon>
        <taxon>Bacillati</taxon>
        <taxon>Actinomycetota</taxon>
        <taxon>Actinomycetes</taxon>
        <taxon>Micrococcales</taxon>
        <taxon>Microbacteriaceae</taxon>
        <taxon>Microbacterium</taxon>
    </lineage>
</organism>
<dbReference type="InterPro" id="IPR013342">
    <property type="entry name" value="Mandelate_racemase_C"/>
</dbReference>
<dbReference type="SUPFAM" id="SSF51604">
    <property type="entry name" value="Enolase C-terminal domain-like"/>
    <property type="match status" value="1"/>
</dbReference>
<dbReference type="InterPro" id="IPR034593">
    <property type="entry name" value="DgoD-like"/>
</dbReference>
<comment type="caution">
    <text evidence="3">The sequence shown here is derived from an EMBL/GenBank/DDBJ whole genome shotgun (WGS) entry which is preliminary data.</text>
</comment>
<proteinExistence type="predicted"/>
<dbReference type="SMART" id="SM00922">
    <property type="entry name" value="MR_MLE"/>
    <property type="match status" value="1"/>
</dbReference>
<dbReference type="InterPro" id="IPR029017">
    <property type="entry name" value="Enolase-like_N"/>
</dbReference>
<dbReference type="Gene3D" id="3.20.20.120">
    <property type="entry name" value="Enolase-like C-terminal domain"/>
    <property type="match status" value="1"/>
</dbReference>
<name>A0AAW8EXR0_9MICO</name>
<dbReference type="Pfam" id="PF02746">
    <property type="entry name" value="MR_MLE_N"/>
    <property type="match status" value="1"/>
</dbReference>
<dbReference type="AlphaFoldDB" id="A0AAW8EXR0"/>
<dbReference type="Proteomes" id="UP001244427">
    <property type="component" value="Unassembled WGS sequence"/>
</dbReference>
<sequence>MATIRRVRPILLSAPYGDPETSMENILHLPSGLRTAGFVEITLSDGTIGIGEGYLAVFAPEVFRSIVDLLGPVLIGAEADDIGTRFRDLVTTTGYWSLQGAARHVVSAIEIALQDCAARSAGLPLWRYLGGSDDHPLRAYASGGDSRNPHAMLAEIEQVSDLGIDVFKIRARADQTEKARWTQAAAARRGIDIAIDMTQNLMVPSQTVEDVLQFAQQLITDGGTRPAFLEEVLGPDQIHHLPDLRSRTDIPIAGGEIVTTEAELCDRLRKGSYDIVQPDATVIGGIRPVLDVFDTARESNTDVYVHCWGAGVGVLANYHAASARGGQVVEWPLPQFALRSELLRGCAVITAGHITLGEKPGLGVEITPALEREFPFREDAVYRSLVPPSPAHSAWL</sequence>
<dbReference type="PANTHER" id="PTHR48080:SF2">
    <property type="entry name" value="D-GALACTONATE DEHYDRATASE"/>
    <property type="match status" value="1"/>
</dbReference>
<reference evidence="3 4" key="1">
    <citation type="submission" date="2023-07" db="EMBL/GenBank/DDBJ databases">
        <title>Comparative genomics of wheat-associated soil bacteria to identify genetic determinants of phenazine resistance.</title>
        <authorList>
            <person name="Mouncey N."/>
        </authorList>
    </citation>
    <scope>NUCLEOTIDE SEQUENCE [LARGE SCALE GENOMIC DNA]</scope>
    <source>
        <strain evidence="3 4">W4I9-1</strain>
    </source>
</reference>
<gene>
    <name evidence="3" type="ORF">QFZ53_002234</name>
</gene>
<evidence type="ECO:0000256" key="1">
    <source>
        <dbReference type="ARBA" id="ARBA00023239"/>
    </source>
</evidence>
<keyword evidence="1" id="KW-0456">Lyase</keyword>
<dbReference type="SUPFAM" id="SSF54826">
    <property type="entry name" value="Enolase N-terminal domain-like"/>
    <property type="match status" value="1"/>
</dbReference>
<dbReference type="EMBL" id="JAUSXV010000001">
    <property type="protein sequence ID" value="MDQ0648038.1"/>
    <property type="molecule type" value="Genomic_DNA"/>
</dbReference>
<keyword evidence="4" id="KW-1185">Reference proteome</keyword>
<dbReference type="Gene3D" id="3.30.390.10">
    <property type="entry name" value="Enolase-like, N-terminal domain"/>
    <property type="match status" value="1"/>
</dbReference>
<dbReference type="GO" id="GO:0016829">
    <property type="term" value="F:lyase activity"/>
    <property type="evidence" value="ECO:0007669"/>
    <property type="project" value="UniProtKB-KW"/>
</dbReference>
<protein>
    <submittedName>
        <fullName evidence="3">L-alanine-DL-glutamate epimerase-like enolase superfamily enzyme</fullName>
    </submittedName>
</protein>
<dbReference type="PANTHER" id="PTHR48080">
    <property type="entry name" value="D-GALACTONATE DEHYDRATASE-RELATED"/>
    <property type="match status" value="1"/>
</dbReference>
<dbReference type="RefSeq" id="WP_307296374.1">
    <property type="nucleotide sequence ID" value="NZ_JAUSXV010000001.1"/>
</dbReference>
<evidence type="ECO:0000313" key="3">
    <source>
        <dbReference type="EMBL" id="MDQ0648038.1"/>
    </source>
</evidence>
<evidence type="ECO:0000259" key="2">
    <source>
        <dbReference type="SMART" id="SM00922"/>
    </source>
</evidence>
<evidence type="ECO:0000313" key="4">
    <source>
        <dbReference type="Proteomes" id="UP001244427"/>
    </source>
</evidence>
<dbReference type="InterPro" id="IPR029065">
    <property type="entry name" value="Enolase_C-like"/>
</dbReference>
<feature type="domain" description="Mandelate racemase/muconate lactonizing enzyme C-terminal" evidence="2">
    <location>
        <begin position="149"/>
        <end position="251"/>
    </location>
</feature>
<dbReference type="InterPro" id="IPR036849">
    <property type="entry name" value="Enolase-like_C_sf"/>
</dbReference>